<sequence>MTHYFPSLNQPSERSRQCTLQDLQYFWQASYVNLINSGDLFSLRARELLRASPTYTFSDTDALDLQTMNDAIIAERDGLCDVVPLERSSLEIVSRAAQYTSRTKALVIAIHEKFGLFSETFNSMCNEKDAAEWARVHYDGNECALYTNRYSRHYASDGTSSALKSATESDCGSWEAAHRRESSESGFSLDSNMHSSFHNAQHSSAHRTTRSSFLIRLRDVLLDSFGNGRRLSR</sequence>
<organism evidence="1 2">
    <name type="scientific">Grifola frondosa</name>
    <name type="common">Maitake</name>
    <name type="synonym">Polyporus frondosus</name>
    <dbReference type="NCBI Taxonomy" id="5627"/>
    <lineage>
        <taxon>Eukaryota</taxon>
        <taxon>Fungi</taxon>
        <taxon>Dikarya</taxon>
        <taxon>Basidiomycota</taxon>
        <taxon>Agaricomycotina</taxon>
        <taxon>Agaricomycetes</taxon>
        <taxon>Polyporales</taxon>
        <taxon>Grifolaceae</taxon>
        <taxon>Grifola</taxon>
    </lineage>
</organism>
<dbReference type="AlphaFoldDB" id="A0A1C7M1R6"/>
<evidence type="ECO:0000313" key="2">
    <source>
        <dbReference type="Proteomes" id="UP000092993"/>
    </source>
</evidence>
<comment type="caution">
    <text evidence="1">The sequence shown here is derived from an EMBL/GenBank/DDBJ whole genome shotgun (WGS) entry which is preliminary data.</text>
</comment>
<protein>
    <submittedName>
        <fullName evidence="1">Uncharacterized protein</fullName>
    </submittedName>
</protein>
<accession>A0A1C7M1R6</accession>
<reference evidence="1 2" key="1">
    <citation type="submission" date="2016-03" db="EMBL/GenBank/DDBJ databases">
        <title>Whole genome sequencing of Grifola frondosa 9006-11.</title>
        <authorList>
            <person name="Min B."/>
            <person name="Park H."/>
            <person name="Kim J.-G."/>
            <person name="Cho H."/>
            <person name="Oh Y.-L."/>
            <person name="Kong W.-S."/>
            <person name="Choi I.-G."/>
        </authorList>
    </citation>
    <scope>NUCLEOTIDE SEQUENCE [LARGE SCALE GENOMIC DNA]</scope>
    <source>
        <strain evidence="1 2">9006-11</strain>
    </source>
</reference>
<keyword evidence="2" id="KW-1185">Reference proteome</keyword>
<proteinExistence type="predicted"/>
<dbReference type="Proteomes" id="UP000092993">
    <property type="component" value="Unassembled WGS sequence"/>
</dbReference>
<gene>
    <name evidence="1" type="ORF">A0H81_09332</name>
</gene>
<name>A0A1C7M1R6_GRIFR</name>
<dbReference type="EMBL" id="LUGG01000013">
    <property type="protein sequence ID" value="OBZ70923.1"/>
    <property type="molecule type" value="Genomic_DNA"/>
</dbReference>
<evidence type="ECO:0000313" key="1">
    <source>
        <dbReference type="EMBL" id="OBZ70923.1"/>
    </source>
</evidence>